<dbReference type="OrthoDB" id="7427960at2"/>
<evidence type="ECO:0000313" key="2">
    <source>
        <dbReference type="EMBL" id="MXO86594.1"/>
    </source>
</evidence>
<keyword evidence="3" id="KW-1185">Reference proteome</keyword>
<organism evidence="2 3">
    <name type="scientific">Parapontixanthobacter aurantiacus</name>
    <dbReference type="NCBI Taxonomy" id="1463599"/>
    <lineage>
        <taxon>Bacteria</taxon>
        <taxon>Pseudomonadati</taxon>
        <taxon>Pseudomonadota</taxon>
        <taxon>Alphaproteobacteria</taxon>
        <taxon>Sphingomonadales</taxon>
        <taxon>Erythrobacteraceae</taxon>
        <taxon>Parapontixanthobacter</taxon>
    </lineage>
</organism>
<evidence type="ECO:0000313" key="3">
    <source>
        <dbReference type="Proteomes" id="UP000433104"/>
    </source>
</evidence>
<dbReference type="SUPFAM" id="SSF50346">
    <property type="entry name" value="PRC-barrel domain"/>
    <property type="match status" value="1"/>
</dbReference>
<dbReference type="GO" id="GO:0019684">
    <property type="term" value="P:photosynthesis, light reaction"/>
    <property type="evidence" value="ECO:0007669"/>
    <property type="project" value="InterPro"/>
</dbReference>
<dbReference type="InterPro" id="IPR027275">
    <property type="entry name" value="PRC-brl_dom"/>
</dbReference>
<dbReference type="RefSeq" id="WP_160683829.1">
    <property type="nucleotide sequence ID" value="NZ_WTYW01000003.1"/>
</dbReference>
<comment type="caution">
    <text evidence="2">The sequence shown here is derived from an EMBL/GenBank/DDBJ whole genome shotgun (WGS) entry which is preliminary data.</text>
</comment>
<dbReference type="InterPro" id="IPR011033">
    <property type="entry name" value="PRC_barrel-like_sf"/>
</dbReference>
<dbReference type="EMBL" id="WTYW01000003">
    <property type="protein sequence ID" value="MXO86594.1"/>
    <property type="molecule type" value="Genomic_DNA"/>
</dbReference>
<protein>
    <recommendedName>
        <fullName evidence="1">PRC-barrel domain-containing protein</fullName>
    </recommendedName>
</protein>
<dbReference type="AlphaFoldDB" id="A0A844ZGB7"/>
<sequence length="96" mass="11324">MKHDKRFEELDSLDKWHLVHDNQDIRGWPVRSATGDEYGRIEDMLVDREAEHVLAVRMDDGRLVSVDHLDLQDGHAIYREDRAASSTNYTKVHQRR</sequence>
<proteinExistence type="predicted"/>
<evidence type="ECO:0000259" key="1">
    <source>
        <dbReference type="Pfam" id="PF05239"/>
    </source>
</evidence>
<name>A0A844ZGB7_9SPHN</name>
<gene>
    <name evidence="2" type="ORF">GRI38_11220</name>
</gene>
<dbReference type="InterPro" id="IPR014747">
    <property type="entry name" value="Bac_photo_RC_H_C"/>
</dbReference>
<dbReference type="GO" id="GO:0030077">
    <property type="term" value="C:plasma membrane light-harvesting complex"/>
    <property type="evidence" value="ECO:0007669"/>
    <property type="project" value="InterPro"/>
</dbReference>
<feature type="domain" description="PRC-barrel" evidence="1">
    <location>
        <begin position="23"/>
        <end position="64"/>
    </location>
</feature>
<dbReference type="Gene3D" id="3.90.50.10">
    <property type="entry name" value="Photosynthetic Reaction Center, subunit H, domain 2"/>
    <property type="match status" value="1"/>
</dbReference>
<dbReference type="Pfam" id="PF05239">
    <property type="entry name" value="PRC"/>
    <property type="match status" value="1"/>
</dbReference>
<reference evidence="2 3" key="1">
    <citation type="submission" date="2019-12" db="EMBL/GenBank/DDBJ databases">
        <title>Genomic-based taxomic classification of the family Erythrobacteraceae.</title>
        <authorList>
            <person name="Xu L."/>
        </authorList>
    </citation>
    <scope>NUCLEOTIDE SEQUENCE [LARGE SCALE GENOMIC DNA]</scope>
    <source>
        <strain evidence="2 3">MCCC 1A09962</strain>
    </source>
</reference>
<dbReference type="Proteomes" id="UP000433104">
    <property type="component" value="Unassembled WGS sequence"/>
</dbReference>
<accession>A0A844ZGB7</accession>